<organism evidence="1">
    <name type="scientific">viral metagenome</name>
    <dbReference type="NCBI Taxonomy" id="1070528"/>
    <lineage>
        <taxon>unclassified sequences</taxon>
        <taxon>metagenomes</taxon>
        <taxon>organismal metagenomes</taxon>
    </lineage>
</organism>
<dbReference type="EMBL" id="MN741010">
    <property type="protein sequence ID" value="QHU22533.1"/>
    <property type="molecule type" value="Genomic_DNA"/>
</dbReference>
<name>A0A6C0KZ36_9ZZZZ</name>
<evidence type="ECO:0000313" key="1">
    <source>
        <dbReference type="EMBL" id="QHU22533.1"/>
    </source>
</evidence>
<sequence length="68" mass="8297">MDEIDLSKHCRDNKEMSKMMFIFNAIEDGWNVKKNKNSYIFSKHKSKEKQVFTENFLNHFITKYFNLN</sequence>
<reference evidence="1" key="1">
    <citation type="journal article" date="2020" name="Nature">
        <title>Giant virus diversity and host interactions through global metagenomics.</title>
        <authorList>
            <person name="Schulz F."/>
            <person name="Roux S."/>
            <person name="Paez-Espino D."/>
            <person name="Jungbluth S."/>
            <person name="Walsh D.A."/>
            <person name="Denef V.J."/>
            <person name="McMahon K.D."/>
            <person name="Konstantinidis K.T."/>
            <person name="Eloe-Fadrosh E.A."/>
            <person name="Kyrpides N.C."/>
            <person name="Woyke T."/>
        </authorList>
    </citation>
    <scope>NUCLEOTIDE SEQUENCE</scope>
    <source>
        <strain evidence="1">GVMAG-S-ERX555907-102</strain>
    </source>
</reference>
<protein>
    <submittedName>
        <fullName evidence="1">Uncharacterized protein</fullName>
    </submittedName>
</protein>
<proteinExistence type="predicted"/>
<dbReference type="AlphaFoldDB" id="A0A6C0KZ36"/>
<accession>A0A6C0KZ36</accession>